<protein>
    <submittedName>
        <fullName evidence="2">Peptidase</fullName>
    </submittedName>
</protein>
<reference evidence="2 3" key="1">
    <citation type="submission" date="2021-04" db="EMBL/GenBank/DDBJ databases">
        <authorList>
            <person name="Shkoporov A.N."/>
            <person name="Stockdale S.R."/>
            <person name="Guerin E."/>
            <person name="Ross R.P."/>
            <person name="Hill C."/>
        </authorList>
    </citation>
    <scope>NUCLEOTIDE SEQUENCE [LARGE SCALE GENOMIC DNA]</scope>
    <source>
        <strain evidence="3">cr105_1</strain>
    </source>
</reference>
<evidence type="ECO:0000313" key="3">
    <source>
        <dbReference type="Proteomes" id="UP000827483"/>
    </source>
</evidence>
<accession>A0AA48WW92</accession>
<evidence type="ECO:0000313" key="2">
    <source>
        <dbReference type="EMBL" id="QWM90789.2"/>
    </source>
</evidence>
<organism evidence="2 3">
    <name type="scientific">uncultured phage cr105_1</name>
    <dbReference type="NCBI Taxonomy" id="2986415"/>
    <lineage>
        <taxon>Viruses</taxon>
        <taxon>Duplodnaviria</taxon>
        <taxon>Heunggongvirae</taxon>
        <taxon>Uroviricota</taxon>
        <taxon>Caudoviricetes</taxon>
        <taxon>Crassvirales</taxon>
        <taxon>Suoliviridae</taxon>
        <taxon>Loutivirinae</taxon>
        <taxon>Buchavirus</taxon>
        <taxon>Buchavirus intestinalis</taxon>
    </lineage>
</organism>
<feature type="domain" description="Peptidase M15A C-terminal" evidence="1">
    <location>
        <begin position="2"/>
        <end position="118"/>
    </location>
</feature>
<keyword evidence="3" id="KW-1185">Reference proteome</keyword>
<sequence>MKYFNIKELTKSATATAKKLDNTPTEQAEKNLITLVEKVLDPLRELYGKPIIVNSGYRSPEVNKAVKGAKTSQHVLGEAADITAGSKEENKKLFELIRDNFEFDQLINENDYSWIHVSYREGRLRKQILKLSK</sequence>
<dbReference type="Gene3D" id="3.30.1380.10">
    <property type="match status" value="1"/>
</dbReference>
<dbReference type="InterPro" id="IPR013230">
    <property type="entry name" value="Peptidase_M15A_C"/>
</dbReference>
<dbReference type="EMBL" id="MZ130493">
    <property type="protein sequence ID" value="QWM90789.2"/>
    <property type="molecule type" value="Genomic_DNA"/>
</dbReference>
<evidence type="ECO:0000259" key="1">
    <source>
        <dbReference type="Pfam" id="PF08291"/>
    </source>
</evidence>
<proteinExistence type="predicted"/>
<dbReference type="SUPFAM" id="SSF55166">
    <property type="entry name" value="Hedgehog/DD-peptidase"/>
    <property type="match status" value="1"/>
</dbReference>
<dbReference type="InterPro" id="IPR009045">
    <property type="entry name" value="Zn_M74/Hedgehog-like"/>
</dbReference>
<dbReference type="Proteomes" id="UP000827483">
    <property type="component" value="Segment"/>
</dbReference>
<gene>
    <name evidence="2" type="primary">gp_72819</name>
</gene>
<name>A0AA48WW92_9CAUD</name>
<dbReference type="Pfam" id="PF08291">
    <property type="entry name" value="Peptidase_M15_3"/>
    <property type="match status" value="1"/>
</dbReference>